<dbReference type="InterPro" id="IPR010985">
    <property type="entry name" value="Ribbon_hlx_hlx"/>
</dbReference>
<proteinExistence type="predicted"/>
<name>A0ABV7DGF1_9HYPH</name>
<dbReference type="EMBL" id="JBHRSP010000019">
    <property type="protein sequence ID" value="MFC3073992.1"/>
    <property type="molecule type" value="Genomic_DNA"/>
</dbReference>
<gene>
    <name evidence="1" type="ORF">ACFOHH_12830</name>
</gene>
<comment type="caution">
    <text evidence="1">The sequence shown here is derived from an EMBL/GenBank/DDBJ whole genome shotgun (WGS) entry which is preliminary data.</text>
</comment>
<evidence type="ECO:0008006" key="3">
    <source>
        <dbReference type="Google" id="ProtNLM"/>
    </source>
</evidence>
<protein>
    <recommendedName>
        <fullName evidence="3">CopG-like ribbon-helix-helix domain-containing protein</fullName>
    </recommendedName>
</protein>
<sequence length="63" mass="7004">MGTKSRNNPLLREGRSRAERLTVELPTGTLMALKIHAAQRETTIRAFVTSLVQTALKEKGKRA</sequence>
<dbReference type="SUPFAM" id="SSF47598">
    <property type="entry name" value="Ribbon-helix-helix"/>
    <property type="match status" value="1"/>
</dbReference>
<dbReference type="RefSeq" id="WP_257312797.1">
    <property type="nucleotide sequence ID" value="NZ_JANFDG010000003.1"/>
</dbReference>
<keyword evidence="2" id="KW-1185">Reference proteome</keyword>
<organism evidence="1 2">
    <name type="scientific">Shinella pollutisoli</name>
    <dbReference type="NCBI Taxonomy" id="2250594"/>
    <lineage>
        <taxon>Bacteria</taxon>
        <taxon>Pseudomonadati</taxon>
        <taxon>Pseudomonadota</taxon>
        <taxon>Alphaproteobacteria</taxon>
        <taxon>Hyphomicrobiales</taxon>
        <taxon>Rhizobiaceae</taxon>
        <taxon>Shinella</taxon>
    </lineage>
</organism>
<evidence type="ECO:0000313" key="1">
    <source>
        <dbReference type="EMBL" id="MFC3073992.1"/>
    </source>
</evidence>
<evidence type="ECO:0000313" key="2">
    <source>
        <dbReference type="Proteomes" id="UP001595377"/>
    </source>
</evidence>
<dbReference type="Proteomes" id="UP001595377">
    <property type="component" value="Unassembled WGS sequence"/>
</dbReference>
<accession>A0ABV7DGF1</accession>
<reference evidence="2" key="1">
    <citation type="journal article" date="2019" name="Int. J. Syst. Evol. Microbiol.">
        <title>The Global Catalogue of Microorganisms (GCM) 10K type strain sequencing project: providing services to taxonomists for standard genome sequencing and annotation.</title>
        <authorList>
            <consortium name="The Broad Institute Genomics Platform"/>
            <consortium name="The Broad Institute Genome Sequencing Center for Infectious Disease"/>
            <person name="Wu L."/>
            <person name="Ma J."/>
        </authorList>
    </citation>
    <scope>NUCLEOTIDE SEQUENCE [LARGE SCALE GENOMIC DNA]</scope>
    <source>
        <strain evidence="2">KCTC 52677</strain>
    </source>
</reference>